<dbReference type="EMBL" id="WEHX01000066">
    <property type="protein sequence ID" value="KAB7656833.1"/>
    <property type="molecule type" value="Genomic_DNA"/>
</dbReference>
<dbReference type="SUPFAM" id="SSF46955">
    <property type="entry name" value="Putative DNA-binding domain"/>
    <property type="match status" value="1"/>
</dbReference>
<accession>A0A6I1EPC7</accession>
<dbReference type="GO" id="GO:0006355">
    <property type="term" value="P:regulation of DNA-templated transcription"/>
    <property type="evidence" value="ECO:0007669"/>
    <property type="project" value="InterPro"/>
</dbReference>
<gene>
    <name evidence="2" type="ORF">GBM95_08705</name>
</gene>
<feature type="domain" description="HTH merR-type" evidence="1">
    <location>
        <begin position="1"/>
        <end position="48"/>
    </location>
</feature>
<protein>
    <submittedName>
        <fullName evidence="2">MerR family DNA-binding transcriptional regulator</fullName>
    </submittedName>
</protein>
<dbReference type="AlphaFoldDB" id="A0A6I1EPC7"/>
<evidence type="ECO:0000313" key="3">
    <source>
        <dbReference type="Proteomes" id="UP000430564"/>
    </source>
</evidence>
<dbReference type="InterPro" id="IPR009061">
    <property type="entry name" value="DNA-bd_dom_put_sf"/>
</dbReference>
<dbReference type="Gene3D" id="1.10.1660.10">
    <property type="match status" value="1"/>
</dbReference>
<name>A0A6I1EPC7_9BURK</name>
<organism evidence="2 3">
    <name type="scientific">Sutterella seckii</name>
    <dbReference type="NCBI Taxonomy" id="1944635"/>
    <lineage>
        <taxon>Bacteria</taxon>
        <taxon>Pseudomonadati</taxon>
        <taxon>Pseudomonadota</taxon>
        <taxon>Betaproteobacteria</taxon>
        <taxon>Burkholderiales</taxon>
        <taxon>Sutterellaceae</taxon>
        <taxon>Sutterella</taxon>
    </lineage>
</organism>
<evidence type="ECO:0000313" key="2">
    <source>
        <dbReference type="EMBL" id="KAB7656833.1"/>
    </source>
</evidence>
<dbReference type="RefSeq" id="WP_152158744.1">
    <property type="nucleotide sequence ID" value="NZ_WEHX01000066.1"/>
</dbReference>
<dbReference type="Pfam" id="PF00376">
    <property type="entry name" value="MerR"/>
    <property type="match status" value="1"/>
</dbReference>
<dbReference type="OrthoDB" id="5319803at2"/>
<dbReference type="PROSITE" id="PS50937">
    <property type="entry name" value="HTH_MERR_2"/>
    <property type="match status" value="1"/>
</dbReference>
<dbReference type="GO" id="GO:0003677">
    <property type="term" value="F:DNA binding"/>
    <property type="evidence" value="ECO:0007669"/>
    <property type="project" value="UniProtKB-KW"/>
</dbReference>
<comment type="caution">
    <text evidence="2">The sequence shown here is derived from an EMBL/GenBank/DDBJ whole genome shotgun (WGS) entry which is preliminary data.</text>
</comment>
<evidence type="ECO:0000259" key="1">
    <source>
        <dbReference type="PROSITE" id="PS50937"/>
    </source>
</evidence>
<sequence length="61" mass="6817">MTLCSIGVIARHYGVSPSTIRRWVEKGVIQTEGRTFGGHRRFRKPAVQSAETAERKIVGYA</sequence>
<dbReference type="InterPro" id="IPR000551">
    <property type="entry name" value="MerR-type_HTH_dom"/>
</dbReference>
<dbReference type="Proteomes" id="UP000430564">
    <property type="component" value="Unassembled WGS sequence"/>
</dbReference>
<proteinExistence type="predicted"/>
<keyword evidence="2" id="KW-0238">DNA-binding</keyword>
<reference evidence="2 3" key="1">
    <citation type="submission" date="2019-10" db="EMBL/GenBank/DDBJ databases">
        <title>Genome diversity of Sutterella seckii.</title>
        <authorList>
            <person name="Chaplin A.V."/>
            <person name="Sokolova S.R."/>
            <person name="Mosin K.A."/>
            <person name="Ivanova E.L."/>
            <person name="Kochetkova T.O."/>
            <person name="Goltsov A.Y."/>
            <person name="Trofimov D.Y."/>
            <person name="Efimov B.A."/>
        </authorList>
    </citation>
    <scope>NUCLEOTIDE SEQUENCE [LARGE SCALE GENOMIC DNA]</scope>
    <source>
        <strain evidence="2 3">ASD393</strain>
    </source>
</reference>